<evidence type="ECO:0000259" key="5">
    <source>
        <dbReference type="Pfam" id="PF04112"/>
    </source>
</evidence>
<feature type="domain" description="NAA35-like TPR repeats" evidence="6">
    <location>
        <begin position="351"/>
        <end position="723"/>
    </location>
</feature>
<dbReference type="AlphaFoldDB" id="A0A6H0Y433"/>
<evidence type="ECO:0000313" key="8">
    <source>
        <dbReference type="Proteomes" id="UP000503462"/>
    </source>
</evidence>
<dbReference type="InterPro" id="IPR007244">
    <property type="entry name" value="Naa35_N"/>
</dbReference>
<feature type="domain" description="NAA35-like N-terminal" evidence="5">
    <location>
        <begin position="67"/>
        <end position="224"/>
    </location>
</feature>
<keyword evidence="8" id="KW-1185">Reference proteome</keyword>
<dbReference type="Pfam" id="PF25789">
    <property type="entry name" value="TPR_NAA35"/>
    <property type="match status" value="1"/>
</dbReference>
<gene>
    <name evidence="7" type="ORF">AMS68_007280</name>
</gene>
<sequence>MSAPPLPGLLVSEESDELNTDDFGNGSIKTAAARLAQEARQMVGFSRTSMKDITQAFNDASELLECGQLIKDDYFTLFEAVGALEIMDPKMDTGVVLPADTDVLEEDPAVDLTAAELIWVLDELICLEIAWLEDHPLSQTLFTSIHIDRLLDPENRYPYQFELRPDKHTQHTLTNQVLHAYCLTLVKCNSMVLDLARSQGFYEEEDFVSHTFGRDLLPDLTTDAALARLEDALQWIDAHVSDATMQKALKARLTFRKLFIRSIFGQVNGWQDMINLLDHEIENTRDMALPRPVCFTDTVLRHLATSTPPRPKLVTSWANAKPQWKKFCSDVAEAPQLTSFWIRQSPACLQRAMWTFAARRPSTFPRSVIQDIMFVDGRIADDVSHFDLLLTDIRELVLPGHLVSDPDSFQIEAVSDVRHKCSRLMEEFLDGVLDEYLNLYRLTCQNRARIRRHLTQAIATFELLETQHAPMYDARISAELSLASSNAEQGTPLPRRSLATWVRYYKLKVMADSVLLGFETDVYMPDEMAHMYWYLSSLLNERRMLLEYIEACTQRHAATLPSQGANTPLSECLIALQWCTTLKLELDVSIQLANALSHLFSILLHMGLVKAPPRTLATPDMLHEARMRIYLTVKDPAPPSLEDFVRARTLSAEIPEVLDRIDAEIKIARTGLSALKTIPADVAKYVGTEDRWKSEIKQLETTAVAIFVAATQLRRAQMKSSSETTDWYDSLEASIPPPEKRYHESWIVPQVKEKR</sequence>
<dbReference type="InterPro" id="IPR057982">
    <property type="entry name" value="TPR_NAA35"/>
</dbReference>
<comment type="similarity">
    <text evidence="2">Belongs to the MAK10 family.</text>
</comment>
<reference evidence="7 8" key="1">
    <citation type="journal article" date="2016" name="Sci. Rep.">
        <title>Peltaster fructicola genome reveals evolution from an invasive phytopathogen to an ectophytic parasite.</title>
        <authorList>
            <person name="Xu C."/>
            <person name="Chen H."/>
            <person name="Gleason M.L."/>
            <person name="Xu J.R."/>
            <person name="Liu H."/>
            <person name="Zhang R."/>
            <person name="Sun G."/>
        </authorList>
    </citation>
    <scope>NUCLEOTIDE SEQUENCE [LARGE SCALE GENOMIC DNA]</scope>
    <source>
        <strain evidence="7 8">LNHT1506</strain>
    </source>
</reference>
<keyword evidence="3" id="KW-0963">Cytoplasm</keyword>
<dbReference type="PANTHER" id="PTHR21373:SF0">
    <property type="entry name" value="N-ALPHA-ACETYLTRANSFERASE 35, NATC AUXILIARY SUBUNIT"/>
    <property type="match status" value="1"/>
</dbReference>
<dbReference type="EMBL" id="CP051143">
    <property type="protein sequence ID" value="QIX01763.1"/>
    <property type="molecule type" value="Genomic_DNA"/>
</dbReference>
<comment type="subcellular location">
    <subcellularLocation>
        <location evidence="1">Cytoplasm</location>
    </subcellularLocation>
</comment>
<dbReference type="OrthoDB" id="269405at2759"/>
<evidence type="ECO:0000256" key="3">
    <source>
        <dbReference type="ARBA" id="ARBA00022490"/>
    </source>
</evidence>
<evidence type="ECO:0000256" key="2">
    <source>
        <dbReference type="ARBA" id="ARBA00006289"/>
    </source>
</evidence>
<accession>A0A6H0Y433</accession>
<name>A0A6H0Y433_9PEZI</name>
<dbReference type="GO" id="GO:0031417">
    <property type="term" value="C:NatC complex"/>
    <property type="evidence" value="ECO:0007669"/>
    <property type="project" value="InterPro"/>
</dbReference>
<dbReference type="Pfam" id="PF04112">
    <property type="entry name" value="Mak10"/>
    <property type="match status" value="1"/>
</dbReference>
<evidence type="ECO:0000256" key="4">
    <source>
        <dbReference type="SAM" id="MobiDB-lite"/>
    </source>
</evidence>
<evidence type="ECO:0000259" key="6">
    <source>
        <dbReference type="Pfam" id="PF25789"/>
    </source>
</evidence>
<organism evidence="7 8">
    <name type="scientific">Peltaster fructicola</name>
    <dbReference type="NCBI Taxonomy" id="286661"/>
    <lineage>
        <taxon>Eukaryota</taxon>
        <taxon>Fungi</taxon>
        <taxon>Dikarya</taxon>
        <taxon>Ascomycota</taxon>
        <taxon>Pezizomycotina</taxon>
        <taxon>Dothideomycetes</taxon>
        <taxon>Dothideomycetes incertae sedis</taxon>
        <taxon>Peltaster</taxon>
    </lineage>
</organism>
<protein>
    <submittedName>
        <fullName evidence="7">Uncharacterized protein</fullName>
    </submittedName>
</protein>
<dbReference type="Proteomes" id="UP000503462">
    <property type="component" value="Chromosome 5"/>
</dbReference>
<evidence type="ECO:0000313" key="7">
    <source>
        <dbReference type="EMBL" id="QIX01763.1"/>
    </source>
</evidence>
<evidence type="ECO:0000256" key="1">
    <source>
        <dbReference type="ARBA" id="ARBA00004496"/>
    </source>
</evidence>
<proteinExistence type="inferred from homology"/>
<dbReference type="PANTHER" id="PTHR21373">
    <property type="entry name" value="GLUCOSE REPRESSIBLE PROTEIN MAK10"/>
    <property type="match status" value="1"/>
</dbReference>
<dbReference type="InterPro" id="IPR057983">
    <property type="entry name" value="NAA35-like_N"/>
</dbReference>
<feature type="region of interest" description="Disordered" evidence="4">
    <location>
        <begin position="1"/>
        <end position="22"/>
    </location>
</feature>